<dbReference type="Pfam" id="PF13560">
    <property type="entry name" value="HTH_31"/>
    <property type="match status" value="1"/>
</dbReference>
<dbReference type="EMBL" id="JBHSSM010000016">
    <property type="protein sequence ID" value="MFC6315212.1"/>
    <property type="molecule type" value="Genomic_DNA"/>
</dbReference>
<keyword evidence="3" id="KW-1185">Reference proteome</keyword>
<dbReference type="RefSeq" id="WP_125598119.1">
    <property type="nucleotide sequence ID" value="NZ_JBHSSM010000016.1"/>
</dbReference>
<feature type="domain" description="HTH cro/C1-type" evidence="1">
    <location>
        <begin position="13"/>
        <end position="74"/>
    </location>
</feature>
<dbReference type="Gene3D" id="1.10.260.40">
    <property type="entry name" value="lambda repressor-like DNA-binding domains"/>
    <property type="match status" value="1"/>
</dbReference>
<dbReference type="Proteomes" id="UP001596310">
    <property type="component" value="Unassembled WGS sequence"/>
</dbReference>
<gene>
    <name evidence="2" type="ORF">ACFQHW_06440</name>
</gene>
<reference evidence="3" key="1">
    <citation type="journal article" date="2019" name="Int. J. Syst. Evol. Microbiol.">
        <title>The Global Catalogue of Microorganisms (GCM) 10K type strain sequencing project: providing services to taxonomists for standard genome sequencing and annotation.</title>
        <authorList>
            <consortium name="The Broad Institute Genomics Platform"/>
            <consortium name="The Broad Institute Genome Sequencing Center for Infectious Disease"/>
            <person name="Wu L."/>
            <person name="Ma J."/>
        </authorList>
    </citation>
    <scope>NUCLEOTIDE SEQUENCE [LARGE SCALE GENOMIC DNA]</scope>
    <source>
        <strain evidence="3">CCM 8897</strain>
    </source>
</reference>
<evidence type="ECO:0000259" key="1">
    <source>
        <dbReference type="PROSITE" id="PS50943"/>
    </source>
</evidence>
<proteinExistence type="predicted"/>
<protein>
    <submittedName>
        <fullName evidence="2">Helix-turn-helix domain-containing protein</fullName>
    </submittedName>
</protein>
<evidence type="ECO:0000313" key="2">
    <source>
        <dbReference type="EMBL" id="MFC6315212.1"/>
    </source>
</evidence>
<dbReference type="InterPro" id="IPR001387">
    <property type="entry name" value="Cro/C1-type_HTH"/>
</dbReference>
<dbReference type="InterPro" id="IPR010982">
    <property type="entry name" value="Lambda_DNA-bd_dom_sf"/>
</dbReference>
<dbReference type="CDD" id="cd00093">
    <property type="entry name" value="HTH_XRE"/>
    <property type="match status" value="1"/>
</dbReference>
<dbReference type="SMART" id="SM00530">
    <property type="entry name" value="HTH_XRE"/>
    <property type="match status" value="1"/>
</dbReference>
<accession>A0ABW1UMM2</accession>
<name>A0ABW1UMM2_9LACO</name>
<comment type="caution">
    <text evidence="2">The sequence shown here is derived from an EMBL/GenBank/DDBJ whole genome shotgun (WGS) entry which is preliminary data.</text>
</comment>
<dbReference type="PROSITE" id="PS50943">
    <property type="entry name" value="HTH_CROC1"/>
    <property type="match status" value="1"/>
</dbReference>
<evidence type="ECO:0000313" key="3">
    <source>
        <dbReference type="Proteomes" id="UP001596310"/>
    </source>
</evidence>
<organism evidence="2 3">
    <name type="scientific">Lapidilactobacillus achengensis</name>
    <dbReference type="NCBI Taxonomy" id="2486000"/>
    <lineage>
        <taxon>Bacteria</taxon>
        <taxon>Bacillati</taxon>
        <taxon>Bacillota</taxon>
        <taxon>Bacilli</taxon>
        <taxon>Lactobacillales</taxon>
        <taxon>Lactobacillaceae</taxon>
        <taxon>Lapidilactobacillus</taxon>
    </lineage>
</organism>
<dbReference type="SUPFAM" id="SSF47413">
    <property type="entry name" value="lambda repressor-like DNA-binding domains"/>
    <property type="match status" value="1"/>
</dbReference>
<sequence length="126" mass="14181">MSSVTPQEFGNKIKQIRNQKNFSLRQVSNQSKIGDKPAISASYWSLVERGQRNIPKVPTLKRMAKGLRISNEEILNFAGLSANDQDKENAVDLDDENAVLTFQGKPVPPEDLALMRRLLRGKDDDE</sequence>